<reference evidence="1" key="1">
    <citation type="submission" date="2014-11" db="EMBL/GenBank/DDBJ databases">
        <authorList>
            <person name="Amaro Gonzalez C."/>
        </authorList>
    </citation>
    <scope>NUCLEOTIDE SEQUENCE</scope>
</reference>
<sequence length="40" mass="4590">MLNNIKGSFLEEVPVAFRRKYKVVDTAARSSLLPSRRINI</sequence>
<evidence type="ECO:0000313" key="1">
    <source>
        <dbReference type="EMBL" id="JAH60675.1"/>
    </source>
</evidence>
<dbReference type="AlphaFoldDB" id="A0A0E9U675"/>
<organism evidence="1">
    <name type="scientific">Anguilla anguilla</name>
    <name type="common">European freshwater eel</name>
    <name type="synonym">Muraena anguilla</name>
    <dbReference type="NCBI Taxonomy" id="7936"/>
    <lineage>
        <taxon>Eukaryota</taxon>
        <taxon>Metazoa</taxon>
        <taxon>Chordata</taxon>
        <taxon>Craniata</taxon>
        <taxon>Vertebrata</taxon>
        <taxon>Euteleostomi</taxon>
        <taxon>Actinopterygii</taxon>
        <taxon>Neopterygii</taxon>
        <taxon>Teleostei</taxon>
        <taxon>Anguilliformes</taxon>
        <taxon>Anguillidae</taxon>
        <taxon>Anguilla</taxon>
    </lineage>
</organism>
<dbReference type="EMBL" id="GBXM01047902">
    <property type="protein sequence ID" value="JAH60675.1"/>
    <property type="molecule type" value="Transcribed_RNA"/>
</dbReference>
<protein>
    <submittedName>
        <fullName evidence="1">Uncharacterized protein</fullName>
    </submittedName>
</protein>
<name>A0A0E9U675_ANGAN</name>
<proteinExistence type="predicted"/>
<accession>A0A0E9U675</accession>
<reference evidence="1" key="2">
    <citation type="journal article" date="2015" name="Fish Shellfish Immunol.">
        <title>Early steps in the European eel (Anguilla anguilla)-Vibrio vulnificus interaction in the gills: Role of the RtxA13 toxin.</title>
        <authorList>
            <person name="Callol A."/>
            <person name="Pajuelo D."/>
            <person name="Ebbesson L."/>
            <person name="Teles M."/>
            <person name="MacKenzie S."/>
            <person name="Amaro C."/>
        </authorList>
    </citation>
    <scope>NUCLEOTIDE SEQUENCE</scope>
</reference>